<evidence type="ECO:0000313" key="1">
    <source>
        <dbReference type="EMBL" id="KWN22028.1"/>
    </source>
</evidence>
<reference evidence="1 2" key="1">
    <citation type="submission" date="2015-11" db="EMBL/GenBank/DDBJ databases">
        <title>Expanding the genomic diversity of Burkholderia species for the development of highly accurate diagnostics.</title>
        <authorList>
            <person name="Sahl J."/>
            <person name="Keim P."/>
            <person name="Wagner D."/>
        </authorList>
    </citation>
    <scope>NUCLEOTIDE SEQUENCE [LARGE SCALE GENOMIC DNA]</scope>
    <source>
        <strain evidence="1 2">MSMB793WGS</strain>
    </source>
</reference>
<name>A0A108F2T0_9BURK</name>
<proteinExistence type="predicted"/>
<comment type="caution">
    <text evidence="1">The sequence shown here is derived from an EMBL/GenBank/DDBJ whole genome shotgun (WGS) entry which is preliminary data.</text>
</comment>
<organism evidence="1 2">
    <name type="scientific">Burkholderia territorii</name>
    <dbReference type="NCBI Taxonomy" id="1503055"/>
    <lineage>
        <taxon>Bacteria</taxon>
        <taxon>Pseudomonadati</taxon>
        <taxon>Pseudomonadota</taxon>
        <taxon>Betaproteobacteria</taxon>
        <taxon>Burkholderiales</taxon>
        <taxon>Burkholderiaceae</taxon>
        <taxon>Burkholderia</taxon>
        <taxon>Burkholderia cepacia complex</taxon>
    </lineage>
</organism>
<gene>
    <name evidence="1" type="ORF">WT83_04985</name>
</gene>
<accession>A0A108F2T0</accession>
<sequence>MRRAGAQCVLLLLMGDSGLRIAEATRDDERERSRGSGKNLVLLHDEQMATALGHQLLAAW</sequence>
<dbReference type="EMBL" id="LPLZ01000017">
    <property type="protein sequence ID" value="KWN22028.1"/>
    <property type="molecule type" value="Genomic_DNA"/>
</dbReference>
<dbReference type="Proteomes" id="UP000068016">
    <property type="component" value="Unassembled WGS sequence"/>
</dbReference>
<dbReference type="AlphaFoldDB" id="A0A108F2T0"/>
<evidence type="ECO:0000313" key="2">
    <source>
        <dbReference type="Proteomes" id="UP000068016"/>
    </source>
</evidence>
<protein>
    <submittedName>
        <fullName evidence="1">Uncharacterized protein</fullName>
    </submittedName>
</protein>